<dbReference type="InterPro" id="IPR000120">
    <property type="entry name" value="Amidase"/>
</dbReference>
<dbReference type="RefSeq" id="WP_145721446.1">
    <property type="nucleotide sequence ID" value="NZ_BSPF01000075.1"/>
</dbReference>
<evidence type="ECO:0000256" key="2">
    <source>
        <dbReference type="ARBA" id="ARBA00009199"/>
    </source>
</evidence>
<feature type="domain" description="Amidase" evidence="4">
    <location>
        <begin position="27"/>
        <end position="451"/>
    </location>
</feature>
<accession>A0A562N7R5</accession>
<dbReference type="Pfam" id="PF01425">
    <property type="entry name" value="Amidase"/>
    <property type="match status" value="1"/>
</dbReference>
<evidence type="ECO:0000256" key="3">
    <source>
        <dbReference type="ARBA" id="ARBA00021874"/>
    </source>
</evidence>
<dbReference type="SUPFAM" id="SSF75304">
    <property type="entry name" value="Amidase signature (AS) enzymes"/>
    <property type="match status" value="1"/>
</dbReference>
<dbReference type="PANTHER" id="PTHR11895">
    <property type="entry name" value="TRANSAMIDASE"/>
    <property type="match status" value="1"/>
</dbReference>
<dbReference type="Proteomes" id="UP000317122">
    <property type="component" value="Unassembled WGS sequence"/>
</dbReference>
<name>A0A562N7R5_9HYPH</name>
<evidence type="ECO:0000313" key="6">
    <source>
        <dbReference type="Proteomes" id="UP000317122"/>
    </source>
</evidence>
<dbReference type="PROSITE" id="PS00571">
    <property type="entry name" value="AMIDASES"/>
    <property type="match status" value="1"/>
</dbReference>
<comment type="similarity">
    <text evidence="2">Belongs to the amidase family.</text>
</comment>
<keyword evidence="6" id="KW-1185">Reference proteome</keyword>
<dbReference type="AlphaFoldDB" id="A0A562N7R5"/>
<dbReference type="OrthoDB" id="9814821at2"/>
<evidence type="ECO:0000313" key="5">
    <source>
        <dbReference type="EMBL" id="TWI28153.1"/>
    </source>
</evidence>
<sequence>MSDLDLCYMPASEALKRFRAKKLSPIELMEAVIARAEATKDKVNAFTNTHFDEAMALAKKAEAKYAKGRKTGALEGLPVGIKDESYIKGKPTTGGSLITRDFVADATSTMNERIMEAGGIVHARTATPEFSCAAYTWSRLWGVTRNPWNTKFTPGGSSGGSGASLASGTSSIATGSDIGGSIRIPASACGVVGYKPPYGRNPDDPPFNLDFYCHTGPLARTVEDAILLQNVMTGPSPLDIASLRPKLTLPTRFKPIKGWKIGYSMGLGGFEVDPEVVKNTKKALDVFRSLGAEVEEVDLGWGPEVLEAGLAYLNHLFGAFLSKLLPDHADEMTTYARKFAEEGAGSKATDFVGSLEVAGRMYMTLGPLLEEYNVLICPTTALPSVPADHDQSKDEIRINGKIVNPSLGWVMTTPFNTMSRCPVLSVPSGHAKNGVPTGIQIVGRTYSDEDVFRAGMAYEKAVGGWYGEKARRPKL</sequence>
<dbReference type="InterPro" id="IPR023631">
    <property type="entry name" value="Amidase_dom"/>
</dbReference>
<evidence type="ECO:0000256" key="1">
    <source>
        <dbReference type="ARBA" id="ARBA00003871"/>
    </source>
</evidence>
<dbReference type="InterPro" id="IPR020556">
    <property type="entry name" value="Amidase_CS"/>
</dbReference>
<evidence type="ECO:0000259" key="4">
    <source>
        <dbReference type="Pfam" id="PF01425"/>
    </source>
</evidence>
<protein>
    <recommendedName>
        <fullName evidence="3">Indoleacetamide hydrolase</fullName>
    </recommendedName>
</protein>
<dbReference type="PANTHER" id="PTHR11895:SF7">
    <property type="entry name" value="GLUTAMYL-TRNA(GLN) AMIDOTRANSFERASE SUBUNIT A, MITOCHONDRIAL"/>
    <property type="match status" value="1"/>
</dbReference>
<organism evidence="5 6">
    <name type="scientific">Mesorhizobium tianshanense</name>
    <dbReference type="NCBI Taxonomy" id="39844"/>
    <lineage>
        <taxon>Bacteria</taxon>
        <taxon>Pseudomonadati</taxon>
        <taxon>Pseudomonadota</taxon>
        <taxon>Alphaproteobacteria</taxon>
        <taxon>Hyphomicrobiales</taxon>
        <taxon>Phyllobacteriaceae</taxon>
        <taxon>Mesorhizobium</taxon>
    </lineage>
</organism>
<reference evidence="5 6" key="1">
    <citation type="journal article" date="2015" name="Stand. Genomic Sci.">
        <title>Genomic Encyclopedia of Bacterial and Archaeal Type Strains, Phase III: the genomes of soil and plant-associated and newly described type strains.</title>
        <authorList>
            <person name="Whitman W.B."/>
            <person name="Woyke T."/>
            <person name="Klenk H.P."/>
            <person name="Zhou Y."/>
            <person name="Lilburn T.G."/>
            <person name="Beck B.J."/>
            <person name="De Vos P."/>
            <person name="Vandamme P."/>
            <person name="Eisen J.A."/>
            <person name="Garrity G."/>
            <person name="Hugenholtz P."/>
            <person name="Kyrpides N.C."/>
        </authorList>
    </citation>
    <scope>NUCLEOTIDE SEQUENCE [LARGE SCALE GENOMIC DNA]</scope>
    <source>
        <strain evidence="5 6">CGMCC 1.2546</strain>
    </source>
</reference>
<comment type="function">
    <text evidence="1">Hydrolyzes indole-3-acetamide (IAM) into indole-3-acetic acid (IAA).</text>
</comment>
<dbReference type="GO" id="GO:0003824">
    <property type="term" value="F:catalytic activity"/>
    <property type="evidence" value="ECO:0007669"/>
    <property type="project" value="InterPro"/>
</dbReference>
<dbReference type="EMBL" id="VLKT01000040">
    <property type="protein sequence ID" value="TWI28153.1"/>
    <property type="molecule type" value="Genomic_DNA"/>
</dbReference>
<gene>
    <name evidence="5" type="ORF">IQ26_05432</name>
</gene>
<dbReference type="InterPro" id="IPR036928">
    <property type="entry name" value="AS_sf"/>
</dbReference>
<proteinExistence type="inferred from homology"/>
<comment type="caution">
    <text evidence="5">The sequence shown here is derived from an EMBL/GenBank/DDBJ whole genome shotgun (WGS) entry which is preliminary data.</text>
</comment>
<dbReference type="Gene3D" id="3.90.1300.10">
    <property type="entry name" value="Amidase signature (AS) domain"/>
    <property type="match status" value="1"/>
</dbReference>